<comment type="caution">
    <text evidence="2">The sequence shown here is derived from an EMBL/GenBank/DDBJ whole genome shotgun (WGS) entry which is preliminary data.</text>
</comment>
<protein>
    <submittedName>
        <fullName evidence="2">Uncharacterized protein</fullName>
    </submittedName>
</protein>
<proteinExistence type="predicted"/>
<name>A0A4Y2R3U6_ARAVE</name>
<dbReference type="Proteomes" id="UP000499080">
    <property type="component" value="Unassembled WGS sequence"/>
</dbReference>
<dbReference type="OrthoDB" id="8124016at2759"/>
<keyword evidence="3" id="KW-1185">Reference proteome</keyword>
<evidence type="ECO:0000313" key="2">
    <source>
        <dbReference type="EMBL" id="GBN70347.1"/>
    </source>
</evidence>
<reference evidence="2 3" key="1">
    <citation type="journal article" date="2019" name="Sci. Rep.">
        <title>Orb-weaving spider Araneus ventricosus genome elucidates the spidroin gene catalogue.</title>
        <authorList>
            <person name="Kono N."/>
            <person name="Nakamura H."/>
            <person name="Ohtoshi R."/>
            <person name="Moran D.A.P."/>
            <person name="Shinohara A."/>
            <person name="Yoshida Y."/>
            <person name="Fujiwara M."/>
            <person name="Mori M."/>
            <person name="Tomita M."/>
            <person name="Arakawa K."/>
        </authorList>
    </citation>
    <scope>NUCLEOTIDE SEQUENCE [LARGE SCALE GENOMIC DNA]</scope>
</reference>
<dbReference type="AlphaFoldDB" id="A0A4Y2R3U6"/>
<dbReference type="EMBL" id="BGPR01225104">
    <property type="protein sequence ID" value="GBN70347.1"/>
    <property type="molecule type" value="Genomic_DNA"/>
</dbReference>
<sequence length="88" mass="10324">MSCYQQVCFAHDLQLAVVDILYKKNIEREEEHQEITSNESDTDDEDTNDSHEEQAVADFDNMRPEAQNYFEVPLQKKPLLVMQMCNVK</sequence>
<organism evidence="2 3">
    <name type="scientific">Araneus ventricosus</name>
    <name type="common">Orbweaver spider</name>
    <name type="synonym">Epeira ventricosa</name>
    <dbReference type="NCBI Taxonomy" id="182803"/>
    <lineage>
        <taxon>Eukaryota</taxon>
        <taxon>Metazoa</taxon>
        <taxon>Ecdysozoa</taxon>
        <taxon>Arthropoda</taxon>
        <taxon>Chelicerata</taxon>
        <taxon>Arachnida</taxon>
        <taxon>Araneae</taxon>
        <taxon>Araneomorphae</taxon>
        <taxon>Entelegynae</taxon>
        <taxon>Araneoidea</taxon>
        <taxon>Araneidae</taxon>
        <taxon>Araneus</taxon>
    </lineage>
</organism>
<evidence type="ECO:0000313" key="3">
    <source>
        <dbReference type="Proteomes" id="UP000499080"/>
    </source>
</evidence>
<accession>A0A4Y2R3U6</accession>
<feature type="region of interest" description="Disordered" evidence="1">
    <location>
        <begin position="28"/>
        <end position="61"/>
    </location>
</feature>
<gene>
    <name evidence="2" type="ORF">AVEN_251482_1</name>
</gene>
<evidence type="ECO:0000256" key="1">
    <source>
        <dbReference type="SAM" id="MobiDB-lite"/>
    </source>
</evidence>